<evidence type="ECO:0000313" key="1">
    <source>
        <dbReference type="EMBL" id="CAJ0600858.1"/>
    </source>
</evidence>
<dbReference type="PANTHER" id="PTHR47271:SF2">
    <property type="entry name" value="ARGININE DEIMINASE"/>
    <property type="match status" value="1"/>
</dbReference>
<dbReference type="GO" id="GO:0019546">
    <property type="term" value="P:L-arginine deiminase pathway"/>
    <property type="evidence" value="ECO:0007669"/>
    <property type="project" value="TreeGrafter"/>
</dbReference>
<gene>
    <name evidence="1" type="ORF">CYNAS_LOCUS12841</name>
</gene>
<dbReference type="EMBL" id="CATQJL010000305">
    <property type="protein sequence ID" value="CAJ0600858.1"/>
    <property type="molecule type" value="Genomic_DNA"/>
</dbReference>
<organism evidence="1 2">
    <name type="scientific">Cylicocyclus nassatus</name>
    <name type="common">Nematode worm</name>
    <dbReference type="NCBI Taxonomy" id="53992"/>
    <lineage>
        <taxon>Eukaryota</taxon>
        <taxon>Metazoa</taxon>
        <taxon>Ecdysozoa</taxon>
        <taxon>Nematoda</taxon>
        <taxon>Chromadorea</taxon>
        <taxon>Rhabditida</taxon>
        <taxon>Rhabditina</taxon>
        <taxon>Rhabditomorpha</taxon>
        <taxon>Strongyloidea</taxon>
        <taxon>Strongylidae</taxon>
        <taxon>Cylicocyclus</taxon>
    </lineage>
</organism>
<dbReference type="AlphaFoldDB" id="A0AA36M7P1"/>
<reference evidence="1" key="1">
    <citation type="submission" date="2023-07" db="EMBL/GenBank/DDBJ databases">
        <authorList>
            <consortium name="CYATHOMIX"/>
        </authorList>
    </citation>
    <scope>NUCLEOTIDE SEQUENCE</scope>
    <source>
        <strain evidence="1">N/A</strain>
    </source>
</reference>
<accession>A0AA36M7P1</accession>
<keyword evidence="2" id="KW-1185">Reference proteome</keyword>
<comment type="caution">
    <text evidence="1">The sequence shown here is derived from an EMBL/GenBank/DDBJ whole genome shotgun (WGS) entry which is preliminary data.</text>
</comment>
<sequence length="282" mass="32031">MANDGFRILMCRPTYFKVFYAINPWMSINNPVDEPKAKKQWDLLKNTIEKCGAKVVVMEPDETAKDLPDIVFTANAGIVREKKVYLANFTNEQRKPEWKINEKWFKENGFTTFFNPELAHEGTGDALWINQGKVLLAGIGPRSDPRALDDIKSKLRSDGDDFMIVAVKLIDPRFYHLDTCICPLTDNLAMYYPGGFTPLGQNNLKNFLELIPVPECDAKKFACNAVVIGKNVIMNEGCDTIAKELESRGFKVHFVAMSEYLKSGGSCKCCTLRLDFDWYKNK</sequence>
<dbReference type="Pfam" id="PF19420">
    <property type="entry name" value="DDAH_eukar"/>
    <property type="match status" value="1"/>
</dbReference>
<evidence type="ECO:0008006" key="3">
    <source>
        <dbReference type="Google" id="ProtNLM"/>
    </source>
</evidence>
<protein>
    <recommendedName>
        <fullName evidence="3">Amidinotransferase</fullName>
    </recommendedName>
</protein>
<dbReference type="Proteomes" id="UP001176961">
    <property type="component" value="Unassembled WGS sequence"/>
</dbReference>
<proteinExistence type="predicted"/>
<dbReference type="GO" id="GO:0016990">
    <property type="term" value="F:arginine deiminase activity"/>
    <property type="evidence" value="ECO:0007669"/>
    <property type="project" value="TreeGrafter"/>
</dbReference>
<dbReference type="Gene3D" id="3.75.10.10">
    <property type="entry name" value="L-arginine/glycine Amidinotransferase, Chain A"/>
    <property type="match status" value="1"/>
</dbReference>
<evidence type="ECO:0000313" key="2">
    <source>
        <dbReference type="Proteomes" id="UP001176961"/>
    </source>
</evidence>
<dbReference type="SUPFAM" id="SSF55909">
    <property type="entry name" value="Pentein"/>
    <property type="match status" value="1"/>
</dbReference>
<name>A0AA36M7P1_CYLNA</name>
<dbReference type="PANTHER" id="PTHR47271">
    <property type="entry name" value="ARGININE DEIMINASE"/>
    <property type="match status" value="1"/>
</dbReference>